<feature type="compositionally biased region" description="Basic and acidic residues" evidence="2">
    <location>
        <begin position="194"/>
        <end position="209"/>
    </location>
</feature>
<feature type="domain" description="Zn(2)-C6 fungal-type" evidence="3">
    <location>
        <begin position="23"/>
        <end position="54"/>
    </location>
</feature>
<dbReference type="Proteomes" id="UP001391051">
    <property type="component" value="Unassembled WGS sequence"/>
</dbReference>
<dbReference type="EMBL" id="JAQQWE010000006">
    <property type="protein sequence ID" value="KAK7949359.1"/>
    <property type="molecule type" value="Genomic_DNA"/>
</dbReference>
<evidence type="ECO:0000256" key="2">
    <source>
        <dbReference type="SAM" id="MobiDB-lite"/>
    </source>
</evidence>
<evidence type="ECO:0000256" key="1">
    <source>
        <dbReference type="ARBA" id="ARBA00023242"/>
    </source>
</evidence>
<name>A0ABR1QA26_9PEZI</name>
<gene>
    <name evidence="4" type="ORF">PG986_010245</name>
</gene>
<feature type="compositionally biased region" description="Polar residues" evidence="2">
    <location>
        <begin position="69"/>
        <end position="85"/>
    </location>
</feature>
<dbReference type="SUPFAM" id="SSF57701">
    <property type="entry name" value="Zn2/Cys6 DNA-binding domain"/>
    <property type="match status" value="1"/>
</dbReference>
<dbReference type="PROSITE" id="PS50048">
    <property type="entry name" value="ZN2_CY6_FUNGAL_2"/>
    <property type="match status" value="1"/>
</dbReference>
<feature type="compositionally biased region" description="Polar residues" evidence="2">
    <location>
        <begin position="154"/>
        <end position="169"/>
    </location>
</feature>
<evidence type="ECO:0000313" key="4">
    <source>
        <dbReference type="EMBL" id="KAK7949359.1"/>
    </source>
</evidence>
<dbReference type="InterPro" id="IPR036864">
    <property type="entry name" value="Zn2-C6_fun-type_DNA-bd_sf"/>
</dbReference>
<accession>A0ABR1QA26</accession>
<feature type="compositionally biased region" description="Low complexity" evidence="2">
    <location>
        <begin position="228"/>
        <end position="238"/>
    </location>
</feature>
<keyword evidence="5" id="KW-1185">Reference proteome</keyword>
<dbReference type="RefSeq" id="XP_066698865.1">
    <property type="nucleotide sequence ID" value="XM_066846467.1"/>
</dbReference>
<dbReference type="InterPro" id="IPR001138">
    <property type="entry name" value="Zn2Cys6_DnaBD"/>
</dbReference>
<organism evidence="4 5">
    <name type="scientific">Apiospora aurea</name>
    <dbReference type="NCBI Taxonomy" id="335848"/>
    <lineage>
        <taxon>Eukaryota</taxon>
        <taxon>Fungi</taxon>
        <taxon>Dikarya</taxon>
        <taxon>Ascomycota</taxon>
        <taxon>Pezizomycotina</taxon>
        <taxon>Sordariomycetes</taxon>
        <taxon>Xylariomycetidae</taxon>
        <taxon>Amphisphaeriales</taxon>
        <taxon>Apiosporaceae</taxon>
        <taxon>Apiospora</taxon>
    </lineage>
</organism>
<feature type="region of interest" description="Disordered" evidence="2">
    <location>
        <begin position="47"/>
        <end position="246"/>
    </location>
</feature>
<comment type="caution">
    <text evidence="4">The sequence shown here is derived from an EMBL/GenBank/DDBJ whole genome shotgun (WGS) entry which is preliminary data.</text>
</comment>
<feature type="compositionally biased region" description="Basic residues" evidence="2">
    <location>
        <begin position="9"/>
        <end position="18"/>
    </location>
</feature>
<dbReference type="Gene3D" id="4.10.240.10">
    <property type="entry name" value="Zn(2)-C6 fungal-type DNA-binding domain"/>
    <property type="match status" value="1"/>
</dbReference>
<reference evidence="4 5" key="1">
    <citation type="submission" date="2023-01" db="EMBL/GenBank/DDBJ databases">
        <title>Analysis of 21 Apiospora genomes using comparative genomics revels a genus with tremendous synthesis potential of carbohydrate active enzymes and secondary metabolites.</title>
        <authorList>
            <person name="Sorensen T."/>
        </authorList>
    </citation>
    <scope>NUCLEOTIDE SEQUENCE [LARGE SCALE GENOMIC DNA]</scope>
    <source>
        <strain evidence="4 5">CBS 24483</strain>
    </source>
</reference>
<protein>
    <recommendedName>
        <fullName evidence="3">Zn(2)-C6 fungal-type domain-containing protein</fullName>
    </recommendedName>
</protein>
<dbReference type="GeneID" id="92079529"/>
<keyword evidence="1" id="KW-0539">Nucleus</keyword>
<dbReference type="CDD" id="cd00067">
    <property type="entry name" value="GAL4"/>
    <property type="match status" value="1"/>
</dbReference>
<evidence type="ECO:0000259" key="3">
    <source>
        <dbReference type="PROSITE" id="PS50048"/>
    </source>
</evidence>
<feature type="compositionally biased region" description="Basic and acidic residues" evidence="2">
    <location>
        <begin position="86"/>
        <end position="95"/>
    </location>
</feature>
<feature type="compositionally biased region" description="Polar residues" evidence="2">
    <location>
        <begin position="179"/>
        <end position="191"/>
    </location>
</feature>
<proteinExistence type="predicted"/>
<evidence type="ECO:0000313" key="5">
    <source>
        <dbReference type="Proteomes" id="UP001391051"/>
    </source>
</evidence>
<sequence length="271" mass="29209">MPSQTTQKTPRRPAKRRKVENPACQECRERRTTCDKVRPVCGPCKRKLLPAEKCGSPDTIQAADPETPSPSASSDYVQSLESNIRSLERDLEHFARQTPPTLRPNDRDEPSSARRRLRSNTTTNGRIQASIVAIPGTPTPPPPLRDSGEATPRVTPTPSSAGSLRSQELGTPLFRRGNANRSQEALISTPNDDVINRDRGGEQRSDAHAPRGFTSVPESTTHEPGGTALLSPSSSAAVLREEKDAAAKERGHRISLGLDDAVIASSSSASV</sequence>
<feature type="region of interest" description="Disordered" evidence="2">
    <location>
        <begin position="1"/>
        <end position="24"/>
    </location>
</feature>